<dbReference type="Pfam" id="PF07963">
    <property type="entry name" value="N_methyl"/>
    <property type="match status" value="1"/>
</dbReference>
<organism evidence="2 3">
    <name type="scientific">Vibrio ponticus</name>
    <dbReference type="NCBI Taxonomy" id="265668"/>
    <lineage>
        <taxon>Bacteria</taxon>
        <taxon>Pseudomonadati</taxon>
        <taxon>Pseudomonadota</taxon>
        <taxon>Gammaproteobacteria</taxon>
        <taxon>Vibrionales</taxon>
        <taxon>Vibrionaceae</taxon>
        <taxon>Vibrio</taxon>
    </lineage>
</organism>
<evidence type="ECO:0000313" key="2">
    <source>
        <dbReference type="EMBL" id="OLQ94434.1"/>
    </source>
</evidence>
<reference evidence="2 3" key="1">
    <citation type="submission" date="2016-09" db="EMBL/GenBank/DDBJ databases">
        <title>Genomic Taxonomy of the Vibrionaceae.</title>
        <authorList>
            <person name="Gonzalez-Castillo A."/>
            <person name="Gomez-Gil B."/>
            <person name="Enciso-Ibarra K."/>
        </authorList>
    </citation>
    <scope>NUCLEOTIDE SEQUENCE [LARGE SCALE GENOMIC DNA]</scope>
    <source>
        <strain evidence="2 3">CAIM 1731</strain>
    </source>
</reference>
<dbReference type="PROSITE" id="PS00409">
    <property type="entry name" value="PROKAR_NTER_METHYL"/>
    <property type="match status" value="1"/>
</dbReference>
<dbReference type="EMBL" id="MJMI01000075">
    <property type="protein sequence ID" value="OLQ94434.1"/>
    <property type="molecule type" value="Genomic_DNA"/>
</dbReference>
<name>A0ABX3FML2_9VIBR</name>
<evidence type="ECO:0008006" key="4">
    <source>
        <dbReference type="Google" id="ProtNLM"/>
    </source>
</evidence>
<accession>A0ABX3FML2</accession>
<comment type="caution">
    <text evidence="2">The sequence shown here is derived from an EMBL/GenBank/DDBJ whole genome shotgun (WGS) entry which is preliminary data.</text>
</comment>
<sequence>MKNKGFTLIELIVVIVILSILALVAAPRFLSYKTEARIAALEGTKAALSASFELFAARVELPSTKFVPCQYHHEMRCMVVNGVEIRVTNEDDHPFFTITDEAIISQLKQLVDLDVYKLNDEFIAEHSLNLIGDHAGGFYIFSELDANEREIDEFGCRIQYIPSNKSDTGRSKFVTDYSEC</sequence>
<evidence type="ECO:0000256" key="1">
    <source>
        <dbReference type="SAM" id="Phobius"/>
    </source>
</evidence>
<dbReference type="NCBIfam" id="TIGR02532">
    <property type="entry name" value="IV_pilin_GFxxxE"/>
    <property type="match status" value="1"/>
</dbReference>
<evidence type="ECO:0000313" key="3">
    <source>
        <dbReference type="Proteomes" id="UP000186206"/>
    </source>
</evidence>
<dbReference type="RefSeq" id="WP_075648543.1">
    <property type="nucleotide sequence ID" value="NZ_AP019658.1"/>
</dbReference>
<dbReference type="InterPro" id="IPR045584">
    <property type="entry name" value="Pilin-like"/>
</dbReference>
<dbReference type="InterPro" id="IPR012902">
    <property type="entry name" value="N_methyl_site"/>
</dbReference>
<keyword evidence="1" id="KW-0472">Membrane</keyword>
<keyword evidence="3" id="KW-1185">Reference proteome</keyword>
<protein>
    <recommendedName>
        <fullName evidence="4">Prepilin-type N-terminal cleavage/methylation domain-containing protein</fullName>
    </recommendedName>
</protein>
<gene>
    <name evidence="2" type="ORF">BIY21_08950</name>
</gene>
<feature type="transmembrane region" description="Helical" evidence="1">
    <location>
        <begin position="6"/>
        <end position="26"/>
    </location>
</feature>
<keyword evidence="1" id="KW-0812">Transmembrane</keyword>
<dbReference type="Proteomes" id="UP000186206">
    <property type="component" value="Unassembled WGS sequence"/>
</dbReference>
<proteinExistence type="predicted"/>
<keyword evidence="1" id="KW-1133">Transmembrane helix</keyword>
<dbReference type="Gene3D" id="3.30.700.10">
    <property type="entry name" value="Glycoprotein, Type 4 Pilin"/>
    <property type="match status" value="1"/>
</dbReference>
<dbReference type="SUPFAM" id="SSF54523">
    <property type="entry name" value="Pili subunits"/>
    <property type="match status" value="1"/>
</dbReference>